<dbReference type="Gene3D" id="2.60.40.3620">
    <property type="match status" value="3"/>
</dbReference>
<dbReference type="InterPro" id="IPR036116">
    <property type="entry name" value="FN3_sf"/>
</dbReference>
<dbReference type="RefSeq" id="WP_275110741.1">
    <property type="nucleotide sequence ID" value="NZ_JAKJSC010000004.1"/>
</dbReference>
<organism evidence="2 3">
    <name type="scientific">Paralabilibaculum antarcticum</name>
    <dbReference type="NCBI Taxonomy" id="2912572"/>
    <lineage>
        <taxon>Bacteria</taxon>
        <taxon>Pseudomonadati</taxon>
        <taxon>Bacteroidota</taxon>
        <taxon>Bacteroidia</taxon>
        <taxon>Marinilabiliales</taxon>
        <taxon>Marinifilaceae</taxon>
        <taxon>Paralabilibaculum</taxon>
    </lineage>
</organism>
<name>A0ABT5VVG5_9BACT</name>
<accession>A0ABT5VVG5</accession>
<feature type="domain" description="Fibronectin type-III" evidence="1">
    <location>
        <begin position="134"/>
        <end position="231"/>
    </location>
</feature>
<dbReference type="CDD" id="cd00063">
    <property type="entry name" value="FN3"/>
    <property type="match status" value="1"/>
</dbReference>
<dbReference type="CDD" id="cd12956">
    <property type="entry name" value="CBM_SusE-F_like"/>
    <property type="match status" value="2"/>
</dbReference>
<comment type="caution">
    <text evidence="2">The sequence shown here is derived from an EMBL/GenBank/DDBJ whole genome shotgun (WGS) entry which is preliminary data.</text>
</comment>
<proteinExistence type="predicted"/>
<sequence length="618" mass="65696">MKNNIITKLLGLAFITLFVVFVGCDKDDLIKLDAEMATWKNDGITSTSVLLSGIVVAEGEGIAEYGVVWGLNENPTTADSKKVADKVEKAVYWITVDGLENLTVYNYRAYVITVDGNTIYGENDTFSTLANIATVTATDATGITDIFAQIAVNVPYDGKAEVTSKGVCWNTELTPTIENDTTLNGKGIGEFTADLTGLLPNTMYYARAYAVNSVGIAYSSEVSFTTTIGVPVLTTDSVRDITKTEANVYGNVIVTGGVDITERGFVYSMTENPTTADTKIVDAANTTGEMTAALSGLASGKAYHVRAFATNSEGTAYGDNINFSTLSDITTWYVPGGYVAASYPGTTFADWSPADSPYVMNTVDNPTTLEGFVYMATANNEWKFASQPNWDGPNYGEGANAGELDASGGNFQSPAGYYKLNVDMSTTPMTYTAVSTDWGVIGDASPGGWDTDTNLSYDAATQTWRGTVHLAGGSFKFRANDGWDINYGSSTANEVLNAGGDNIANDVEADYDITLDLSTPNTYTYSANRWGLIGDATPGGWDTDTDMTWDATNSVFTATLDLTGGGSYKFRANDGWDVNLGGALDGLTPGGDNLAITEDGNYTITLNTMTNVATVTKN</sequence>
<reference evidence="2 3" key="1">
    <citation type="submission" date="2022-01" db="EMBL/GenBank/DDBJ databases">
        <title>Labilibaculum sp. nov, a marine bacterium isolated from Antarctica.</title>
        <authorList>
            <person name="Dai W."/>
        </authorList>
    </citation>
    <scope>NUCLEOTIDE SEQUENCE [LARGE SCALE GENOMIC DNA]</scope>
    <source>
        <strain evidence="2 3">DW002</strain>
    </source>
</reference>
<dbReference type="InterPro" id="IPR003961">
    <property type="entry name" value="FN3_dom"/>
</dbReference>
<dbReference type="PROSITE" id="PS51257">
    <property type="entry name" value="PROKAR_LIPOPROTEIN"/>
    <property type="match status" value="1"/>
</dbReference>
<dbReference type="SUPFAM" id="SSF49265">
    <property type="entry name" value="Fibronectin type III"/>
    <property type="match status" value="2"/>
</dbReference>
<evidence type="ECO:0000313" key="2">
    <source>
        <dbReference type="EMBL" id="MDE5419411.1"/>
    </source>
</evidence>
<gene>
    <name evidence="2" type="ORF">L3049_15550</name>
</gene>
<dbReference type="Gene3D" id="2.60.40.10">
    <property type="entry name" value="Immunoglobulins"/>
    <property type="match status" value="1"/>
</dbReference>
<dbReference type="Proteomes" id="UP001528920">
    <property type="component" value="Unassembled WGS sequence"/>
</dbReference>
<dbReference type="EMBL" id="JAKJSC010000004">
    <property type="protein sequence ID" value="MDE5419411.1"/>
    <property type="molecule type" value="Genomic_DNA"/>
</dbReference>
<keyword evidence="3" id="KW-1185">Reference proteome</keyword>
<dbReference type="PROSITE" id="PS50853">
    <property type="entry name" value="FN3"/>
    <property type="match status" value="1"/>
</dbReference>
<protein>
    <submittedName>
        <fullName evidence="2">SusF/SusE family outer membrane protein</fullName>
    </submittedName>
</protein>
<evidence type="ECO:0000259" key="1">
    <source>
        <dbReference type="PROSITE" id="PS50853"/>
    </source>
</evidence>
<dbReference type="InterPro" id="IPR013783">
    <property type="entry name" value="Ig-like_fold"/>
</dbReference>
<evidence type="ECO:0000313" key="3">
    <source>
        <dbReference type="Proteomes" id="UP001528920"/>
    </source>
</evidence>